<evidence type="ECO:0000313" key="11">
    <source>
        <dbReference type="Proteomes" id="UP000504607"/>
    </source>
</evidence>
<name>A0A6I9RDK1_ELAGV</name>
<keyword evidence="11" id="KW-1185">Reference proteome</keyword>
<dbReference type="PANTHER" id="PTHR32285:SF324">
    <property type="entry name" value="PROTEIN TRICHOME BIREFRINGENCE-LIKE 25"/>
    <property type="match status" value="1"/>
</dbReference>
<dbReference type="Proteomes" id="UP000504607">
    <property type="component" value="Chromosome 6"/>
</dbReference>
<gene>
    <name evidence="12" type="primary">LOC105047560</name>
</gene>
<sequence>MESDGEPSPSSQKRVGRFLLKFFGSAFLLAFSYRLLLFSGATGFFVFSSSPASEIQAAKGGNLRRVSDYPSMEKIDAPFTRLPEMALHGRKGDSLKEQCDLFSGEWIPNSSGPPYTNSSCSFIYSDQDCLTNGRPEAGYLYWKWKPYGCDLSPFDAKKFLKAMRNKSWALIGDSIFRNQMDSLLCLLSQVEEAVMIYHDETFECVTWYFSSHNLTLALIWAPFLLKAEIKDLGHSQYDIQLHIDALDNTWTSQYNKYDYIVVSGGQWFLKTAIFWENSTIIGCHYCPGKNLRELGMDYSYQKALELAFRFITTSDHKPLVLFRSWTLSHFEYGEWYNGGICNRTEPYKEGEFSGDPVDQVMRDLEIVEFEKAAAIGLEDGTRLKLLDIYHLSLLRPDGHPGPYRKFHPDISKRPQNDCLHWCLPGPIDTWNDILMEIVLKEGDQRSSS</sequence>
<feature type="domain" description="Trichome birefringence-like C-terminal" evidence="9">
    <location>
        <begin position="151"/>
        <end position="436"/>
    </location>
</feature>
<feature type="domain" description="Trichome birefringence-like N-terminal" evidence="10">
    <location>
        <begin position="97"/>
        <end position="150"/>
    </location>
</feature>
<proteinExistence type="inferred from homology"/>
<organism evidence="11 12">
    <name type="scientific">Elaeis guineensis var. tenera</name>
    <name type="common">Oil palm</name>
    <dbReference type="NCBI Taxonomy" id="51953"/>
    <lineage>
        <taxon>Eukaryota</taxon>
        <taxon>Viridiplantae</taxon>
        <taxon>Streptophyta</taxon>
        <taxon>Embryophyta</taxon>
        <taxon>Tracheophyta</taxon>
        <taxon>Spermatophyta</taxon>
        <taxon>Magnoliopsida</taxon>
        <taxon>Liliopsida</taxon>
        <taxon>Arecaceae</taxon>
        <taxon>Arecoideae</taxon>
        <taxon>Cocoseae</taxon>
        <taxon>Elaeidinae</taxon>
        <taxon>Elaeis</taxon>
    </lineage>
</organism>
<evidence type="ECO:0000313" key="12">
    <source>
        <dbReference type="RefSeq" id="XP_010924830.1"/>
    </source>
</evidence>
<dbReference type="InterPro" id="IPR026057">
    <property type="entry name" value="TBL_C"/>
</dbReference>
<evidence type="ECO:0000256" key="1">
    <source>
        <dbReference type="ARBA" id="ARBA00004323"/>
    </source>
</evidence>
<keyword evidence="3 8" id="KW-0812">Transmembrane</keyword>
<dbReference type="InterPro" id="IPR029962">
    <property type="entry name" value="TBL"/>
</dbReference>
<evidence type="ECO:0000259" key="9">
    <source>
        <dbReference type="Pfam" id="PF13839"/>
    </source>
</evidence>
<evidence type="ECO:0000259" key="10">
    <source>
        <dbReference type="Pfam" id="PF14416"/>
    </source>
</evidence>
<evidence type="ECO:0000256" key="6">
    <source>
        <dbReference type="ARBA" id="ARBA00023034"/>
    </source>
</evidence>
<dbReference type="Pfam" id="PF14416">
    <property type="entry name" value="PMR5N"/>
    <property type="match status" value="1"/>
</dbReference>
<keyword evidence="6" id="KW-0333">Golgi apparatus</keyword>
<evidence type="ECO:0000256" key="7">
    <source>
        <dbReference type="ARBA" id="ARBA00023136"/>
    </source>
</evidence>
<dbReference type="InterPro" id="IPR025846">
    <property type="entry name" value="TBL_N"/>
</dbReference>
<dbReference type="Pfam" id="PF13839">
    <property type="entry name" value="PC-Esterase"/>
    <property type="match status" value="1"/>
</dbReference>
<evidence type="ECO:0000256" key="8">
    <source>
        <dbReference type="SAM" id="Phobius"/>
    </source>
</evidence>
<feature type="transmembrane region" description="Helical" evidence="8">
    <location>
        <begin position="18"/>
        <end position="47"/>
    </location>
</feature>
<evidence type="ECO:0000256" key="2">
    <source>
        <dbReference type="ARBA" id="ARBA00007727"/>
    </source>
</evidence>
<dbReference type="OrthoDB" id="630188at2759"/>
<keyword evidence="4" id="KW-0735">Signal-anchor</keyword>
<dbReference type="PANTHER" id="PTHR32285">
    <property type="entry name" value="PROTEIN TRICHOME BIREFRINGENCE-LIKE 9-RELATED"/>
    <property type="match status" value="1"/>
</dbReference>
<comment type="similarity">
    <text evidence="2">Belongs to the PC-esterase family. TBL subfamily.</text>
</comment>
<comment type="subcellular location">
    <subcellularLocation>
        <location evidence="1">Golgi apparatus membrane</location>
        <topology evidence="1">Single-pass type II membrane protein</topology>
    </subcellularLocation>
</comment>
<reference evidence="12" key="1">
    <citation type="submission" date="2025-08" db="UniProtKB">
        <authorList>
            <consortium name="RefSeq"/>
        </authorList>
    </citation>
    <scope>IDENTIFICATION</scope>
</reference>
<dbReference type="GO" id="GO:0000139">
    <property type="term" value="C:Golgi membrane"/>
    <property type="evidence" value="ECO:0007669"/>
    <property type="project" value="UniProtKB-SubCell"/>
</dbReference>
<protein>
    <submittedName>
        <fullName evidence="12">Protein trichome birefringence-like 26 isoform X1</fullName>
    </submittedName>
</protein>
<accession>A0A6I9RDK1</accession>
<dbReference type="GO" id="GO:1990538">
    <property type="term" value="F:xylan O-acetyltransferase activity"/>
    <property type="evidence" value="ECO:0007669"/>
    <property type="project" value="UniProtKB-ARBA"/>
</dbReference>
<evidence type="ECO:0000256" key="3">
    <source>
        <dbReference type="ARBA" id="ARBA00022692"/>
    </source>
</evidence>
<dbReference type="AlphaFoldDB" id="A0A6I9RDK1"/>
<evidence type="ECO:0000256" key="4">
    <source>
        <dbReference type="ARBA" id="ARBA00022968"/>
    </source>
</evidence>
<dbReference type="InParanoid" id="A0A6I9RDK1"/>
<evidence type="ECO:0000256" key="5">
    <source>
        <dbReference type="ARBA" id="ARBA00022989"/>
    </source>
</evidence>
<keyword evidence="5 8" id="KW-1133">Transmembrane helix</keyword>
<keyword evidence="7 8" id="KW-0472">Membrane</keyword>
<dbReference type="RefSeq" id="XP_010924830.1">
    <property type="nucleotide sequence ID" value="XM_010926528.3"/>
</dbReference>